<organism evidence="5 6">
    <name type="scientific">Desulfobacca acetoxidans (strain ATCC 700848 / DSM 11109 / ASRB2)</name>
    <dbReference type="NCBI Taxonomy" id="880072"/>
    <lineage>
        <taxon>Bacteria</taxon>
        <taxon>Pseudomonadati</taxon>
        <taxon>Thermodesulfobacteriota</taxon>
        <taxon>Desulfobaccia</taxon>
        <taxon>Desulfobaccales</taxon>
        <taxon>Desulfobaccaceae</taxon>
        <taxon>Desulfobacca</taxon>
    </lineage>
</organism>
<dbReference type="SMART" id="SM00347">
    <property type="entry name" value="HTH_MARR"/>
    <property type="match status" value="1"/>
</dbReference>
<dbReference type="PROSITE" id="PS50995">
    <property type="entry name" value="HTH_MARR_2"/>
    <property type="match status" value="1"/>
</dbReference>
<gene>
    <name evidence="5" type="ordered locus">Desac_0815</name>
</gene>
<sequence>MNQRYSIEKNTGFIIYRTALALRAALQRALKEQEFDITPEQYGILHLLREEEGLSQKQIGNILFKDKPNISRMLDALEKKSLIRRQAADRRRYSIFLTEEGKKLAEEILPLRLQLEAKAFNGISAGEKEMLESIANKIYGNIS</sequence>
<dbReference type="Gene3D" id="1.10.10.10">
    <property type="entry name" value="Winged helix-like DNA-binding domain superfamily/Winged helix DNA-binding domain"/>
    <property type="match status" value="1"/>
</dbReference>
<dbReference type="HOGENOM" id="CLU_083287_18_6_7"/>
<dbReference type="EMBL" id="CP002629">
    <property type="protein sequence ID" value="AEB08694.1"/>
    <property type="molecule type" value="Genomic_DNA"/>
</dbReference>
<dbReference type="RefSeq" id="WP_013705807.1">
    <property type="nucleotide sequence ID" value="NC_015388.1"/>
</dbReference>
<evidence type="ECO:0000256" key="3">
    <source>
        <dbReference type="ARBA" id="ARBA00023163"/>
    </source>
</evidence>
<reference evidence="5 6" key="1">
    <citation type="journal article" date="2011" name="Stand. Genomic Sci.">
        <title>Complete genome sequence of the acetate-degrading sulfate reducer Desulfobacca acetoxidans type strain (ASRB2).</title>
        <authorList>
            <person name="Goker M."/>
            <person name="Teshima H."/>
            <person name="Lapidus A."/>
            <person name="Nolan M."/>
            <person name="Lucas S."/>
            <person name="Hammon N."/>
            <person name="Deshpande S."/>
            <person name="Cheng J.F."/>
            <person name="Tapia R."/>
            <person name="Han C."/>
            <person name="Goodwin L."/>
            <person name="Pitluck S."/>
            <person name="Huntemann M."/>
            <person name="Liolios K."/>
            <person name="Ivanova N."/>
            <person name="Pagani I."/>
            <person name="Mavromatis K."/>
            <person name="Ovchinikova G."/>
            <person name="Pati A."/>
            <person name="Chen A."/>
            <person name="Palaniappan K."/>
            <person name="Land M."/>
            <person name="Hauser L."/>
            <person name="Brambilla E.M."/>
            <person name="Rohde M."/>
            <person name="Spring S."/>
            <person name="Detter J.C."/>
            <person name="Woyke T."/>
            <person name="Bristow J."/>
            <person name="Eisen J.A."/>
            <person name="Markowitz V."/>
            <person name="Hugenholtz P."/>
            <person name="Kyrpides N.C."/>
            <person name="Klenk H.P."/>
        </authorList>
    </citation>
    <scope>NUCLEOTIDE SEQUENCE [LARGE SCALE GENOMIC DNA]</scope>
    <source>
        <strain evidence="6">ATCC 700848 / DSM 11109 / ASRB2</strain>
    </source>
</reference>
<evidence type="ECO:0000256" key="1">
    <source>
        <dbReference type="ARBA" id="ARBA00023015"/>
    </source>
</evidence>
<dbReference type="InterPro" id="IPR039422">
    <property type="entry name" value="MarR/SlyA-like"/>
</dbReference>
<dbReference type="AlphaFoldDB" id="F2NGS3"/>
<dbReference type="PANTHER" id="PTHR33164:SF64">
    <property type="entry name" value="TRANSCRIPTIONAL REGULATOR SLYA"/>
    <property type="match status" value="1"/>
</dbReference>
<reference evidence="6" key="2">
    <citation type="submission" date="2011-03" db="EMBL/GenBank/DDBJ databases">
        <title>The complete genome of Desulfobacca acetoxidans DSM 11109.</title>
        <authorList>
            <consortium name="US DOE Joint Genome Institute (JGI-PGF)"/>
            <person name="Lucas S."/>
            <person name="Copeland A."/>
            <person name="Lapidus A."/>
            <person name="Bruce D."/>
            <person name="Goodwin L."/>
            <person name="Pitluck S."/>
            <person name="Peters L."/>
            <person name="Kyrpides N."/>
            <person name="Mavromatis K."/>
            <person name="Ivanova N."/>
            <person name="Ovchinnikova G."/>
            <person name="Teshima H."/>
            <person name="Detter J.C."/>
            <person name="Han C."/>
            <person name="Land M."/>
            <person name="Hauser L."/>
            <person name="Markowitz V."/>
            <person name="Cheng J.-F."/>
            <person name="Hugenholtz P."/>
            <person name="Woyke T."/>
            <person name="Wu D."/>
            <person name="Spring S."/>
            <person name="Schueler E."/>
            <person name="Brambilla E."/>
            <person name="Klenk H.-P."/>
            <person name="Eisen J.A."/>
        </authorList>
    </citation>
    <scope>NUCLEOTIDE SEQUENCE [LARGE SCALE GENOMIC DNA]</scope>
    <source>
        <strain evidence="6">ATCC 700848 / DSM 11109 / ASRB2</strain>
    </source>
</reference>
<dbReference type="GO" id="GO:0003677">
    <property type="term" value="F:DNA binding"/>
    <property type="evidence" value="ECO:0007669"/>
    <property type="project" value="UniProtKB-KW"/>
</dbReference>
<name>F2NGS3_DESAR</name>
<evidence type="ECO:0000259" key="4">
    <source>
        <dbReference type="PROSITE" id="PS50995"/>
    </source>
</evidence>
<proteinExistence type="predicted"/>
<dbReference type="KEGG" id="dao:Desac_0815"/>
<dbReference type="GO" id="GO:0006950">
    <property type="term" value="P:response to stress"/>
    <property type="evidence" value="ECO:0007669"/>
    <property type="project" value="TreeGrafter"/>
</dbReference>
<keyword evidence="3" id="KW-0804">Transcription</keyword>
<protein>
    <submittedName>
        <fullName evidence="5">Regulatory protein MarR</fullName>
    </submittedName>
</protein>
<dbReference type="STRING" id="880072.Desac_0815"/>
<dbReference type="SUPFAM" id="SSF46785">
    <property type="entry name" value="Winged helix' DNA-binding domain"/>
    <property type="match status" value="1"/>
</dbReference>
<dbReference type="InterPro" id="IPR000835">
    <property type="entry name" value="HTH_MarR-typ"/>
</dbReference>
<keyword evidence="2" id="KW-0238">DNA-binding</keyword>
<feature type="domain" description="HTH marR-type" evidence="4">
    <location>
        <begin position="8"/>
        <end position="140"/>
    </location>
</feature>
<dbReference type="Pfam" id="PF12802">
    <property type="entry name" value="MarR_2"/>
    <property type="match status" value="1"/>
</dbReference>
<dbReference type="Proteomes" id="UP000000483">
    <property type="component" value="Chromosome"/>
</dbReference>
<evidence type="ECO:0000313" key="6">
    <source>
        <dbReference type="Proteomes" id="UP000000483"/>
    </source>
</evidence>
<evidence type="ECO:0000313" key="5">
    <source>
        <dbReference type="EMBL" id="AEB08694.1"/>
    </source>
</evidence>
<keyword evidence="1" id="KW-0805">Transcription regulation</keyword>
<accession>F2NGS3</accession>
<dbReference type="PRINTS" id="PR00598">
    <property type="entry name" value="HTHMARR"/>
</dbReference>
<dbReference type="GO" id="GO:0003700">
    <property type="term" value="F:DNA-binding transcription factor activity"/>
    <property type="evidence" value="ECO:0007669"/>
    <property type="project" value="InterPro"/>
</dbReference>
<dbReference type="InterPro" id="IPR036390">
    <property type="entry name" value="WH_DNA-bd_sf"/>
</dbReference>
<dbReference type="PANTHER" id="PTHR33164">
    <property type="entry name" value="TRANSCRIPTIONAL REGULATOR, MARR FAMILY"/>
    <property type="match status" value="1"/>
</dbReference>
<evidence type="ECO:0000256" key="2">
    <source>
        <dbReference type="ARBA" id="ARBA00023125"/>
    </source>
</evidence>
<dbReference type="InterPro" id="IPR036388">
    <property type="entry name" value="WH-like_DNA-bd_sf"/>
</dbReference>
<keyword evidence="6" id="KW-1185">Reference proteome</keyword>
<dbReference type="eggNOG" id="COG1846">
    <property type="taxonomic scope" value="Bacteria"/>
</dbReference>